<dbReference type="InterPro" id="IPR001235">
    <property type="entry name" value="Copper_blue_Plastocyanin"/>
</dbReference>
<dbReference type="EMBL" id="JYLA01000003">
    <property type="protein sequence ID" value="KMM85280.1"/>
    <property type="molecule type" value="Genomic_DNA"/>
</dbReference>
<feature type="binding site" evidence="8">
    <location>
        <position position="102"/>
    </location>
    <ligand>
        <name>Cu cation</name>
        <dbReference type="ChEBI" id="CHEBI:23378"/>
    </ligand>
</feature>
<keyword evidence="3 8" id="KW-0479">Metal-binding</keyword>
<feature type="domain" description="Blue (type 1) copper" evidence="10">
    <location>
        <begin position="27"/>
        <end position="113"/>
    </location>
</feature>
<feature type="binding site" evidence="8">
    <location>
        <position position="61"/>
    </location>
    <ligand>
        <name>Cu cation</name>
        <dbReference type="ChEBI" id="CHEBI:23378"/>
    </ligand>
</feature>
<dbReference type="OrthoDB" id="9757546at2"/>
<dbReference type="EMBL" id="FNRS01000001">
    <property type="protein sequence ID" value="SEC38943.1"/>
    <property type="molecule type" value="Genomic_DNA"/>
</dbReference>
<dbReference type="GO" id="GO:0005507">
    <property type="term" value="F:copper ion binding"/>
    <property type="evidence" value="ECO:0007669"/>
    <property type="project" value="UniProtKB-UniRule"/>
</dbReference>
<dbReference type="InterPro" id="IPR000923">
    <property type="entry name" value="BlueCu_1"/>
</dbReference>
<dbReference type="GO" id="GO:0042597">
    <property type="term" value="C:periplasmic space"/>
    <property type="evidence" value="ECO:0007669"/>
    <property type="project" value="UniProtKB-SubCell"/>
</dbReference>
<dbReference type="NCBIfam" id="TIGR02375">
    <property type="entry name" value="pseudoazurin"/>
    <property type="match status" value="1"/>
</dbReference>
<evidence type="ECO:0000256" key="9">
    <source>
        <dbReference type="SAM" id="SignalP"/>
    </source>
</evidence>
<feature type="signal peptide" evidence="9">
    <location>
        <begin position="1"/>
        <end position="21"/>
    </location>
</feature>
<dbReference type="CDD" id="cd04218">
    <property type="entry name" value="Pseudoazurin"/>
    <property type="match status" value="1"/>
</dbReference>
<dbReference type="GO" id="GO:0009055">
    <property type="term" value="F:electron transfer activity"/>
    <property type="evidence" value="ECO:0007669"/>
    <property type="project" value="InterPro"/>
</dbReference>
<name>A0A0J6GUA6_PSETA</name>
<reference evidence="12 14" key="2">
    <citation type="submission" date="2016-10" db="EMBL/GenBank/DDBJ databases">
        <authorList>
            <person name="Varghese N."/>
            <person name="Submissions S."/>
        </authorList>
    </citation>
    <scope>NUCLEOTIDE SEQUENCE [LARGE SCALE GENOMIC DNA]</scope>
    <source>
        <strain evidence="12 14">BS3652</strain>
    </source>
</reference>
<feature type="chain" id="PRO_5005272920" description="Pseudoazurin" evidence="9">
    <location>
        <begin position="22"/>
        <end position="146"/>
    </location>
</feature>
<feature type="binding site" evidence="8">
    <location>
        <position position="107"/>
    </location>
    <ligand>
        <name>Cu cation</name>
        <dbReference type="ChEBI" id="CHEBI:23378"/>
    </ligand>
</feature>
<keyword evidence="6 8" id="KW-0186">Copper</keyword>
<evidence type="ECO:0000256" key="7">
    <source>
        <dbReference type="NCBIfam" id="TIGR02375"/>
    </source>
</evidence>
<comment type="caution">
    <text evidence="11">The sequence shown here is derived from an EMBL/GenBank/DDBJ whole genome shotgun (WGS) entry which is preliminary data.</text>
</comment>
<dbReference type="STRING" id="47884.SAMN04490203_2321"/>
<gene>
    <name evidence="12" type="ORF">SAMN04490203_2321</name>
    <name evidence="11" type="ORF">TU78_07970</name>
</gene>
<evidence type="ECO:0000256" key="5">
    <source>
        <dbReference type="ARBA" id="ARBA00022982"/>
    </source>
</evidence>
<dbReference type="SUPFAM" id="SSF49503">
    <property type="entry name" value="Cupredoxins"/>
    <property type="match status" value="1"/>
</dbReference>
<evidence type="ECO:0000313" key="11">
    <source>
        <dbReference type="EMBL" id="KMM85280.1"/>
    </source>
</evidence>
<evidence type="ECO:0000256" key="8">
    <source>
        <dbReference type="PIRSR" id="PIRSR602386-1"/>
    </source>
</evidence>
<keyword evidence="14" id="KW-1185">Reference proteome</keyword>
<evidence type="ECO:0000259" key="10">
    <source>
        <dbReference type="Pfam" id="PF00127"/>
    </source>
</evidence>
<evidence type="ECO:0000256" key="4">
    <source>
        <dbReference type="ARBA" id="ARBA00022764"/>
    </source>
</evidence>
<dbReference type="PRINTS" id="PR00156">
    <property type="entry name" value="COPPERBLUE"/>
</dbReference>
<dbReference type="Proteomes" id="UP000036395">
    <property type="component" value="Unassembled WGS sequence"/>
</dbReference>
<protein>
    <recommendedName>
        <fullName evidence="7">Pseudoazurin</fullName>
    </recommendedName>
</protein>
<organism evidence="11 13">
    <name type="scientific">Pseudomonas taetrolens</name>
    <dbReference type="NCBI Taxonomy" id="47884"/>
    <lineage>
        <taxon>Bacteria</taxon>
        <taxon>Pseudomonadati</taxon>
        <taxon>Pseudomonadota</taxon>
        <taxon>Gammaproteobacteria</taxon>
        <taxon>Pseudomonadales</taxon>
        <taxon>Pseudomonadaceae</taxon>
        <taxon>Pseudomonas</taxon>
    </lineage>
</organism>
<dbReference type="PRINTS" id="PR00155">
    <property type="entry name" value="AMICYANIN"/>
</dbReference>
<keyword evidence="2" id="KW-0813">Transport</keyword>
<dbReference type="InterPro" id="IPR008972">
    <property type="entry name" value="Cupredoxin"/>
</dbReference>
<dbReference type="Gene3D" id="2.60.40.420">
    <property type="entry name" value="Cupredoxins - blue copper proteins"/>
    <property type="match status" value="1"/>
</dbReference>
<dbReference type="InterPro" id="IPR002386">
    <property type="entry name" value="Amicyanin/Pseudoazurin"/>
</dbReference>
<evidence type="ECO:0000256" key="3">
    <source>
        <dbReference type="ARBA" id="ARBA00022723"/>
    </source>
</evidence>
<feature type="binding site" evidence="8">
    <location>
        <position position="99"/>
    </location>
    <ligand>
        <name>Cu cation</name>
        <dbReference type="ChEBI" id="CHEBI:23378"/>
    </ligand>
</feature>
<dbReference type="RefSeq" id="WP_048379942.1">
    <property type="nucleotide sequence ID" value="NZ_FNRS01000001.1"/>
</dbReference>
<dbReference type="InterPro" id="IPR012745">
    <property type="entry name" value="Pseudoazurin"/>
</dbReference>
<dbReference type="Proteomes" id="UP000183155">
    <property type="component" value="Unassembled WGS sequence"/>
</dbReference>
<dbReference type="AlphaFoldDB" id="A0A0J6GUA6"/>
<evidence type="ECO:0000313" key="12">
    <source>
        <dbReference type="EMBL" id="SEC38943.1"/>
    </source>
</evidence>
<keyword evidence="9" id="KW-0732">Signal</keyword>
<keyword evidence="4" id="KW-0574">Periplasm</keyword>
<dbReference type="Pfam" id="PF00127">
    <property type="entry name" value="Copper-bind"/>
    <property type="match status" value="1"/>
</dbReference>
<comment type="subcellular location">
    <subcellularLocation>
        <location evidence="1">Periplasm</location>
    </subcellularLocation>
</comment>
<evidence type="ECO:0000256" key="2">
    <source>
        <dbReference type="ARBA" id="ARBA00022448"/>
    </source>
</evidence>
<proteinExistence type="predicted"/>
<evidence type="ECO:0000256" key="6">
    <source>
        <dbReference type="ARBA" id="ARBA00023008"/>
    </source>
</evidence>
<evidence type="ECO:0000313" key="14">
    <source>
        <dbReference type="Proteomes" id="UP000183155"/>
    </source>
</evidence>
<accession>A0A0J6GUA6</accession>
<evidence type="ECO:0000256" key="1">
    <source>
        <dbReference type="ARBA" id="ARBA00004418"/>
    </source>
</evidence>
<comment type="cofactor">
    <cofactor evidence="8">
        <name>Cu cation</name>
        <dbReference type="ChEBI" id="CHEBI:23378"/>
    </cofactor>
    <text evidence="8">Binds 1 copper ion per subunit.</text>
</comment>
<reference evidence="11 13" key="1">
    <citation type="submission" date="2015-02" db="EMBL/GenBank/DDBJ databases">
        <title>Pseudomonas helleri sp. nov. and Pseudomonas weihenstephanensis sp. nov., isolated from raw cows milk.</title>
        <authorList>
            <person name="von Neubeck M."/>
            <person name="Huptas C."/>
            <person name="Wenning M."/>
            <person name="Scherer S."/>
        </authorList>
    </citation>
    <scope>NUCLEOTIDE SEQUENCE [LARGE SCALE GENOMIC DNA]</scope>
    <source>
        <strain evidence="11 13">DSM 21104</strain>
    </source>
</reference>
<dbReference type="PATRIC" id="fig|47884.3.peg.2010"/>
<sequence>MRISSLTLLLASAVLCSSALGQVHEVKMLTRSAHAGMVYEPDYLQIAPGDTVKFIPTQSGHNAASLPDVLPEGAQAFKGQINQETEQTFAVPGLYGIQCIPHLAMGMVMLIQVGAPSATAPVLPATLPKRTLDRLNLALQSRQVAK</sequence>
<keyword evidence="5" id="KW-0249">Electron transport</keyword>
<evidence type="ECO:0000313" key="13">
    <source>
        <dbReference type="Proteomes" id="UP000036395"/>
    </source>
</evidence>